<dbReference type="PRINTS" id="PR00081">
    <property type="entry name" value="GDHRDH"/>
</dbReference>
<keyword evidence="2" id="KW-0521">NADP</keyword>
<dbReference type="Proteomes" id="UP000477722">
    <property type="component" value="Unassembled WGS sequence"/>
</dbReference>
<organism evidence="4 5">
    <name type="scientific">Streptomyces boncukensis</name>
    <dbReference type="NCBI Taxonomy" id="2711219"/>
    <lineage>
        <taxon>Bacteria</taxon>
        <taxon>Bacillati</taxon>
        <taxon>Actinomycetota</taxon>
        <taxon>Actinomycetes</taxon>
        <taxon>Kitasatosporales</taxon>
        <taxon>Streptomycetaceae</taxon>
        <taxon>Streptomyces</taxon>
    </lineage>
</organism>
<evidence type="ECO:0000313" key="4">
    <source>
        <dbReference type="EMBL" id="NGO71326.1"/>
    </source>
</evidence>
<comment type="similarity">
    <text evidence="1">Belongs to the short-chain dehydrogenases/reductases (SDR) family.</text>
</comment>
<sequence length="268" mass="28250">MTDKQFITHPELFDLSGKYALVTGGTRGIGMMIARGLLQAGARVVISSRNADTCAEAQHLLSEFGDVQAIPADLSRHDDCQRLADLVKADSERLDILVNNAGAMWREPLATFPEEAWDAVIDLNLKSPFWLVQALLPALRSAGTADDPARIINIGSIAAVHVAESPNYSYASSKAALHQLTRVLARELGPQHVTVNAVAPGVFPSQMMAPALDAIGDTIAAATPLRRIGRDDDMAGIAVFLASRAGAYLTGTIIPVDGGTATTASGTP</sequence>
<gene>
    <name evidence="4" type="ORF">G5C65_23820</name>
</gene>
<evidence type="ECO:0000256" key="2">
    <source>
        <dbReference type="ARBA" id="ARBA00022857"/>
    </source>
</evidence>
<dbReference type="AlphaFoldDB" id="A0A6G4X1B2"/>
<dbReference type="EMBL" id="JAAKZZ010000289">
    <property type="protein sequence ID" value="NGO71326.1"/>
    <property type="molecule type" value="Genomic_DNA"/>
</dbReference>
<dbReference type="GO" id="GO:0016491">
    <property type="term" value="F:oxidoreductase activity"/>
    <property type="evidence" value="ECO:0007669"/>
    <property type="project" value="UniProtKB-KW"/>
</dbReference>
<evidence type="ECO:0000256" key="1">
    <source>
        <dbReference type="ARBA" id="ARBA00006484"/>
    </source>
</evidence>
<keyword evidence="5" id="KW-1185">Reference proteome</keyword>
<dbReference type="PROSITE" id="PS00061">
    <property type="entry name" value="ADH_SHORT"/>
    <property type="match status" value="1"/>
</dbReference>
<dbReference type="PANTHER" id="PTHR43618">
    <property type="entry name" value="7-ALPHA-HYDROXYSTEROID DEHYDROGENASE"/>
    <property type="match status" value="1"/>
</dbReference>
<dbReference type="InterPro" id="IPR052178">
    <property type="entry name" value="Sec_Metab_Biosynth_SDR"/>
</dbReference>
<keyword evidence="3" id="KW-0560">Oxidoreductase</keyword>
<dbReference type="SUPFAM" id="SSF51735">
    <property type="entry name" value="NAD(P)-binding Rossmann-fold domains"/>
    <property type="match status" value="1"/>
</dbReference>
<protein>
    <submittedName>
        <fullName evidence="4">SDR family oxidoreductase</fullName>
    </submittedName>
</protein>
<dbReference type="InterPro" id="IPR036291">
    <property type="entry name" value="NAD(P)-bd_dom_sf"/>
</dbReference>
<name>A0A6G4X1B2_9ACTN</name>
<dbReference type="Gene3D" id="3.40.50.720">
    <property type="entry name" value="NAD(P)-binding Rossmann-like Domain"/>
    <property type="match status" value="1"/>
</dbReference>
<reference evidence="4 5" key="1">
    <citation type="submission" date="2020-02" db="EMBL/GenBank/DDBJ databases">
        <title>Whole-genome analyses of novel actinobacteria.</title>
        <authorList>
            <person name="Sahin N."/>
            <person name="Tatar D."/>
        </authorList>
    </citation>
    <scope>NUCLEOTIDE SEQUENCE [LARGE SCALE GENOMIC DNA]</scope>
    <source>
        <strain evidence="4 5">SB3404</strain>
    </source>
</reference>
<accession>A0A6G4X1B2</accession>
<dbReference type="InterPro" id="IPR002347">
    <property type="entry name" value="SDR_fam"/>
</dbReference>
<dbReference type="Pfam" id="PF13561">
    <property type="entry name" value="adh_short_C2"/>
    <property type="match status" value="1"/>
</dbReference>
<evidence type="ECO:0000256" key="3">
    <source>
        <dbReference type="ARBA" id="ARBA00023002"/>
    </source>
</evidence>
<dbReference type="FunFam" id="3.40.50.720:FF:000084">
    <property type="entry name" value="Short-chain dehydrogenase reductase"/>
    <property type="match status" value="1"/>
</dbReference>
<comment type="caution">
    <text evidence="4">The sequence shown here is derived from an EMBL/GenBank/DDBJ whole genome shotgun (WGS) entry which is preliminary data.</text>
</comment>
<proteinExistence type="inferred from homology"/>
<dbReference type="RefSeq" id="WP_165300964.1">
    <property type="nucleotide sequence ID" value="NZ_JAAKZZ010000289.1"/>
</dbReference>
<dbReference type="PANTHER" id="PTHR43618:SF8">
    <property type="entry name" value="7ALPHA-HYDROXYSTEROID DEHYDROGENASE"/>
    <property type="match status" value="1"/>
</dbReference>
<dbReference type="InterPro" id="IPR020904">
    <property type="entry name" value="Sc_DH/Rdtase_CS"/>
</dbReference>
<evidence type="ECO:0000313" key="5">
    <source>
        <dbReference type="Proteomes" id="UP000477722"/>
    </source>
</evidence>
<dbReference type="PRINTS" id="PR00080">
    <property type="entry name" value="SDRFAMILY"/>
</dbReference>